<comment type="subcellular location">
    <subcellularLocation>
        <location evidence="1">Cytoplasm</location>
        <location evidence="1">Cytosol</location>
    </subcellularLocation>
</comment>
<evidence type="ECO:0000256" key="1">
    <source>
        <dbReference type="ARBA" id="ARBA00004514"/>
    </source>
</evidence>
<dbReference type="AlphaFoldDB" id="M1VHY2"/>
<evidence type="ECO:0000256" key="6">
    <source>
        <dbReference type="ARBA" id="ARBA00044147"/>
    </source>
</evidence>
<dbReference type="InterPro" id="IPR037171">
    <property type="entry name" value="NagB/RpiA_transferase-like"/>
</dbReference>
<dbReference type="GO" id="GO:0003743">
    <property type="term" value="F:translation initiation factor activity"/>
    <property type="evidence" value="ECO:0007669"/>
    <property type="project" value="UniProtKB-KW"/>
</dbReference>
<organism evidence="11 12">
    <name type="scientific">Cyanidioschyzon merolae (strain NIES-3377 / 10D)</name>
    <name type="common">Unicellular red alga</name>
    <dbReference type="NCBI Taxonomy" id="280699"/>
    <lineage>
        <taxon>Eukaryota</taxon>
        <taxon>Rhodophyta</taxon>
        <taxon>Bangiophyceae</taxon>
        <taxon>Cyanidiales</taxon>
        <taxon>Cyanidiaceae</taxon>
        <taxon>Cyanidioschyzon</taxon>
    </lineage>
</organism>
<dbReference type="Gene3D" id="1.20.120.420">
    <property type="entry name" value="translation initiation factor eif-2b, domain 1"/>
    <property type="match status" value="1"/>
</dbReference>
<dbReference type="KEGG" id="cme:CYME_CMT047C"/>
<evidence type="ECO:0000256" key="4">
    <source>
        <dbReference type="ARBA" id="ARBA00022540"/>
    </source>
</evidence>
<dbReference type="GO" id="GO:0005829">
    <property type="term" value="C:cytosol"/>
    <property type="evidence" value="ECO:0007669"/>
    <property type="project" value="UniProtKB-SubCell"/>
</dbReference>
<name>M1VHY2_CYAM1</name>
<dbReference type="InterPro" id="IPR042529">
    <property type="entry name" value="IF_2B-like_C"/>
</dbReference>
<dbReference type="EMBL" id="AP006502">
    <property type="protein sequence ID" value="BAM83072.1"/>
    <property type="molecule type" value="Genomic_DNA"/>
</dbReference>
<evidence type="ECO:0000256" key="2">
    <source>
        <dbReference type="ARBA" id="ARBA00007251"/>
    </source>
</evidence>
<dbReference type="GeneID" id="16998223"/>
<evidence type="ECO:0000256" key="9">
    <source>
        <dbReference type="RuleBase" id="RU003814"/>
    </source>
</evidence>
<dbReference type="HOGENOM" id="CLU_016218_3_1_1"/>
<dbReference type="InterPro" id="IPR027363">
    <property type="entry name" value="M1Pi_N"/>
</dbReference>
<protein>
    <recommendedName>
        <fullName evidence="6">Translation initiation factor eIF2B subunit delta</fullName>
    </recommendedName>
    <alternativeName>
        <fullName evidence="7">eIF2B GDP-GTP exchange factor subunit delta</fullName>
    </alternativeName>
</protein>
<accession>M1VHY2</accession>
<evidence type="ECO:0000313" key="11">
    <source>
        <dbReference type="EMBL" id="BAM83072.1"/>
    </source>
</evidence>
<proteinExistence type="inferred from homology"/>
<evidence type="ECO:0000256" key="7">
    <source>
        <dbReference type="ARBA" id="ARBA00044356"/>
    </source>
</evidence>
<dbReference type="Proteomes" id="UP000007014">
    <property type="component" value="Chromosome 20"/>
</dbReference>
<dbReference type="PANTHER" id="PTHR10233">
    <property type="entry name" value="TRANSLATION INITIATION FACTOR EIF-2B"/>
    <property type="match status" value="1"/>
</dbReference>
<dbReference type="OMA" id="MRDYVIC"/>
<dbReference type="OrthoDB" id="10254737at2759"/>
<evidence type="ECO:0000256" key="5">
    <source>
        <dbReference type="ARBA" id="ARBA00022917"/>
    </source>
</evidence>
<comment type="similarity">
    <text evidence="2 9">Belongs to the eIF-2B alpha/beta/delta subunits family.</text>
</comment>
<dbReference type="Pfam" id="PF01008">
    <property type="entry name" value="IF-2B"/>
    <property type="match status" value="1"/>
</dbReference>
<dbReference type="Gene3D" id="3.40.50.10470">
    <property type="entry name" value="Translation initiation factor eif-2b, domain 2"/>
    <property type="match status" value="1"/>
</dbReference>
<keyword evidence="3" id="KW-0963">Cytoplasm</keyword>
<dbReference type="SUPFAM" id="SSF100950">
    <property type="entry name" value="NagB/RpiA/CoA transferase-like"/>
    <property type="match status" value="1"/>
</dbReference>
<keyword evidence="12" id="KW-1185">Reference proteome</keyword>
<reference evidence="11 12" key="2">
    <citation type="journal article" date="2007" name="BMC Biol.">
        <title>A 100%-complete sequence reveals unusually simple genomic features in the hot-spring red alga Cyanidioschyzon merolae.</title>
        <authorList>
            <person name="Nozaki H."/>
            <person name="Takano H."/>
            <person name="Misumi O."/>
            <person name="Terasawa K."/>
            <person name="Matsuzaki M."/>
            <person name="Maruyama S."/>
            <person name="Nishida K."/>
            <person name="Yagisawa F."/>
            <person name="Yoshida Y."/>
            <person name="Fujiwara T."/>
            <person name="Takio S."/>
            <person name="Tamura K."/>
            <person name="Chung S.J."/>
            <person name="Nakamura S."/>
            <person name="Kuroiwa H."/>
            <person name="Tanaka K."/>
            <person name="Sato N."/>
            <person name="Kuroiwa T."/>
        </authorList>
    </citation>
    <scope>NUCLEOTIDE SEQUENCE [LARGE SCALE GENOMIC DNA]</scope>
    <source>
        <strain evidence="11 12">10D</strain>
    </source>
</reference>
<dbReference type="PANTHER" id="PTHR10233:SF14">
    <property type="entry name" value="TRANSLATION INITIATION FACTOR EIF-2B SUBUNIT DELTA"/>
    <property type="match status" value="1"/>
</dbReference>
<dbReference type="eggNOG" id="KOG1467">
    <property type="taxonomic scope" value="Eukaryota"/>
</dbReference>
<comment type="subunit">
    <text evidence="8">Component of the translation initiation factor 2B (eIF2B) complex which is a heterodecamer of two sets of five different subunits: alpha, beta, gamma, delta and epsilon. Subunits alpha, beta and delta comprise a regulatory subcomplex and subunits epsilon and gamma comprise a catalytic subcomplex. Within the complex, the hexameric regulatory complex resides at the center, with the two heterodimeric catalytic subcomplexes bound on opposite sides.</text>
</comment>
<keyword evidence="4 11" id="KW-0396">Initiation factor</keyword>
<feature type="region of interest" description="Disordered" evidence="10">
    <location>
        <begin position="104"/>
        <end position="131"/>
    </location>
</feature>
<keyword evidence="5" id="KW-0648">Protein biosynthesis</keyword>
<evidence type="ECO:0000256" key="8">
    <source>
        <dbReference type="ARBA" id="ARBA00046432"/>
    </source>
</evidence>
<dbReference type="Gramene" id="CMT047CT">
    <property type="protein sequence ID" value="CMT047CT"/>
    <property type="gene ID" value="CMT047C"/>
</dbReference>
<evidence type="ECO:0000256" key="3">
    <source>
        <dbReference type="ARBA" id="ARBA00022490"/>
    </source>
</evidence>
<dbReference type="InterPro" id="IPR000649">
    <property type="entry name" value="IF-2B-related"/>
</dbReference>
<dbReference type="STRING" id="280699.M1VHY2"/>
<evidence type="ECO:0000313" key="12">
    <source>
        <dbReference type="Proteomes" id="UP000007014"/>
    </source>
</evidence>
<reference evidence="11 12" key="1">
    <citation type="journal article" date="2004" name="Nature">
        <title>Genome sequence of the ultrasmall unicellular red alga Cyanidioschyzon merolae 10D.</title>
        <authorList>
            <person name="Matsuzaki M."/>
            <person name="Misumi O."/>
            <person name="Shin-i T."/>
            <person name="Maruyama S."/>
            <person name="Takahara M."/>
            <person name="Miyagishima S."/>
            <person name="Mori T."/>
            <person name="Nishida K."/>
            <person name="Yagisawa F."/>
            <person name="Nishida K."/>
            <person name="Yoshida Y."/>
            <person name="Nishimura Y."/>
            <person name="Nakao S."/>
            <person name="Kobayashi T."/>
            <person name="Momoyama Y."/>
            <person name="Higashiyama T."/>
            <person name="Minoda A."/>
            <person name="Sano M."/>
            <person name="Nomoto H."/>
            <person name="Oishi K."/>
            <person name="Hayashi H."/>
            <person name="Ohta F."/>
            <person name="Nishizaka S."/>
            <person name="Haga S."/>
            <person name="Miura S."/>
            <person name="Morishita T."/>
            <person name="Kabeya Y."/>
            <person name="Terasawa K."/>
            <person name="Suzuki Y."/>
            <person name="Ishii Y."/>
            <person name="Asakawa S."/>
            <person name="Takano H."/>
            <person name="Ohta N."/>
            <person name="Kuroiwa H."/>
            <person name="Tanaka K."/>
            <person name="Shimizu N."/>
            <person name="Sugano S."/>
            <person name="Sato N."/>
            <person name="Nozaki H."/>
            <person name="Ogasawara N."/>
            <person name="Kohara Y."/>
            <person name="Kuroiwa T."/>
        </authorList>
    </citation>
    <scope>NUCLEOTIDE SEQUENCE [LARGE SCALE GENOMIC DNA]</scope>
    <source>
        <strain evidence="11 12">10D</strain>
    </source>
</reference>
<evidence type="ECO:0000256" key="10">
    <source>
        <dbReference type="SAM" id="MobiDB-lite"/>
    </source>
</evidence>
<sequence length="425" mass="46346">MTSRGARTKQRLQYDDPDAVAKAEKRAVLKRAPAQRLVPLFAHLPQLEPLRPDATQVSFVETSGLHPRVVRLGQQLAHGVVQGGSARVVALLLALREMIADFEPTNSSSTLPPATDAAASMPVKVSDSGTESITETRRELERALNRHIQFLVDSRPLSIAMGNAVRFVKSRLGIQALAQSFLELQQQIINDIDAFIEERVVLALETIFDAGADRIRDGDVVMTYDASFLVESILLRAVQKHKRRFRVIVLDARPRHRGCALVHRLLQGGVAQCTYGLLQGAPMLVQEANLLLLGAEACFSNGAVLAAAGTASVASLAKQERIPVAVACESLKFSERVLIDSICLNELGNPDELTWGTWMRPNASQVGQNGGIQPPLGEDWRERYPNLKLLHLYYDVTPAEAVDALITEFGLIPPHGVAAVTLDMG</sequence>
<dbReference type="RefSeq" id="XP_005539108.1">
    <property type="nucleotide sequence ID" value="XM_005539051.1"/>
</dbReference>
<gene>
    <name evidence="11" type="ORF">CYME_CMT047C</name>
</gene>